<dbReference type="InterPro" id="IPR053927">
    <property type="entry name" value="FlgK_helical"/>
</dbReference>
<dbReference type="EMBL" id="MVBK01000021">
    <property type="protein sequence ID" value="OOG27125.1"/>
    <property type="molecule type" value="Genomic_DNA"/>
</dbReference>
<dbReference type="Pfam" id="PF00460">
    <property type="entry name" value="Flg_bb_rod"/>
    <property type="match status" value="1"/>
</dbReference>
<protein>
    <recommendedName>
        <fullName evidence="4">Flagellar hook-associated protein 1</fullName>
    </recommendedName>
</protein>
<dbReference type="AlphaFoldDB" id="A0A1V3NPU9"/>
<evidence type="ECO:0000256" key="5">
    <source>
        <dbReference type="ARBA" id="ARBA00022525"/>
    </source>
</evidence>
<sequence length="640" mass="68227">MSSGVFGIGTSGLLAFQRALGVTSNNIANSATEGYTRQRINLSTQLPEFAGNGWFGNGVKVSGVQRIFDQFVENQLRTSTSGSQQHAIFYDYARRVDNLLADPDSGMAPGFQQFFAAVQDVANDPTASAPRQVLISEAQSLVDRFGFLDQRLNEQRSLLNGQIASSVSEINSIAQAIGDLNTEIVAAMGRSGGAPPNDLLDQRDRLVLELSELVSVNTIEQDDGALNVFIGNGQNLVLGNRVTNLVAEALGPDPDQMQVGYTSPGGAVDITQFMTGGRLGGLFEARGMLDQTQNSLGLTAIGLAQAFNDQHRLGQDLDGNLGEDFFRVPEPQIISGQDNVVTGVPTVNVENYGLLTTDDYLIRFNANDNAWELRREPGGQILDTAEVGVQDTLSLVTADDTVFTVDLSGLADENGGDSFLIRPTRTGASQIDTVITDPRKVAAAAPQMQATAGLNNEGEASIQSIRVDDASVLDNGPVTVTFIQSLDHFEINGDSFPRDPSGTTTITHNGWELVIEGTPDDGDTFQVSPNTAVVGDNRNALALAGLQQARVMGGGTASVQDTYANLVAEVGTRTRQAEVAARSQGKLLEEAQAQRESISGVNLDEEAANLLRYQQAYQAAAQVIAVTNTLFDTLINAVRR</sequence>
<evidence type="ECO:0000259" key="8">
    <source>
        <dbReference type="Pfam" id="PF06429"/>
    </source>
</evidence>
<keyword evidence="10" id="KW-0966">Cell projection</keyword>
<keyword evidence="10" id="KW-0282">Flagellum</keyword>
<evidence type="ECO:0000256" key="2">
    <source>
        <dbReference type="ARBA" id="ARBA00004613"/>
    </source>
</evidence>
<dbReference type="Pfam" id="PF06429">
    <property type="entry name" value="Flg_bbr_C"/>
    <property type="match status" value="1"/>
</dbReference>
<evidence type="ECO:0000256" key="4">
    <source>
        <dbReference type="ARBA" id="ARBA00016244"/>
    </source>
</evidence>
<dbReference type="PRINTS" id="PR01005">
    <property type="entry name" value="FLGHOOKAP1"/>
</dbReference>
<evidence type="ECO:0000256" key="3">
    <source>
        <dbReference type="ARBA" id="ARBA00009677"/>
    </source>
</evidence>
<dbReference type="STRING" id="108003.B1C78_03850"/>
<dbReference type="InterPro" id="IPR010930">
    <property type="entry name" value="Flg_bb/hook_C_dom"/>
</dbReference>
<dbReference type="NCBIfam" id="TIGR02492">
    <property type="entry name" value="flgK_ends"/>
    <property type="match status" value="1"/>
</dbReference>
<comment type="caution">
    <text evidence="10">The sequence shown here is derived from an EMBL/GenBank/DDBJ whole genome shotgun (WGS) entry which is preliminary data.</text>
</comment>
<dbReference type="InterPro" id="IPR002371">
    <property type="entry name" value="FlgK"/>
</dbReference>
<comment type="subcellular location">
    <subcellularLocation>
        <location evidence="1">Bacterial flagellum</location>
    </subcellularLocation>
    <subcellularLocation>
        <location evidence="2">Secreted</location>
    </subcellularLocation>
</comment>
<keyword evidence="6" id="KW-0975">Bacterial flagellum</keyword>
<evidence type="ECO:0000313" key="10">
    <source>
        <dbReference type="EMBL" id="OOG27125.1"/>
    </source>
</evidence>
<proteinExistence type="inferred from homology"/>
<evidence type="ECO:0000259" key="9">
    <source>
        <dbReference type="Pfam" id="PF22638"/>
    </source>
</evidence>
<dbReference type="GO" id="GO:0044780">
    <property type="term" value="P:bacterial-type flagellum assembly"/>
    <property type="evidence" value="ECO:0007669"/>
    <property type="project" value="InterPro"/>
</dbReference>
<feature type="domain" description="Flagellar basal-body/hook protein C-terminal" evidence="8">
    <location>
        <begin position="597"/>
        <end position="636"/>
    </location>
</feature>
<dbReference type="SUPFAM" id="SSF64518">
    <property type="entry name" value="Phase 1 flagellin"/>
    <property type="match status" value="1"/>
</dbReference>
<name>A0A1V3NPU9_9GAMM</name>
<reference evidence="10 11" key="1">
    <citation type="submission" date="2017-02" db="EMBL/GenBank/DDBJ databases">
        <title>Genomic diversity within the haloalkaliphilic genus Thioalkalivibrio.</title>
        <authorList>
            <person name="Ahn A.-C."/>
            <person name="Meier-Kolthoff J."/>
            <person name="Overmars L."/>
            <person name="Richter M."/>
            <person name="Woyke T."/>
            <person name="Sorokin D.Y."/>
            <person name="Muyzer G."/>
        </authorList>
    </citation>
    <scope>NUCLEOTIDE SEQUENCE [LARGE SCALE GENOMIC DNA]</scope>
    <source>
        <strain evidence="10 11">ALJD</strain>
    </source>
</reference>
<dbReference type="Pfam" id="PF22638">
    <property type="entry name" value="FlgK_D1"/>
    <property type="match status" value="1"/>
</dbReference>
<dbReference type="GO" id="GO:0005576">
    <property type="term" value="C:extracellular region"/>
    <property type="evidence" value="ECO:0007669"/>
    <property type="project" value="UniProtKB-SubCell"/>
</dbReference>
<keyword evidence="10" id="KW-0969">Cilium</keyword>
<evidence type="ECO:0000259" key="7">
    <source>
        <dbReference type="Pfam" id="PF00460"/>
    </source>
</evidence>
<accession>A0A1V3NPU9</accession>
<evidence type="ECO:0000256" key="6">
    <source>
        <dbReference type="ARBA" id="ARBA00023143"/>
    </source>
</evidence>
<evidence type="ECO:0000313" key="11">
    <source>
        <dbReference type="Proteomes" id="UP000189462"/>
    </source>
</evidence>
<feature type="domain" description="Flagellar hook-associated protein FlgK helical" evidence="9">
    <location>
        <begin position="94"/>
        <end position="326"/>
    </location>
</feature>
<dbReference type="PANTHER" id="PTHR30033">
    <property type="entry name" value="FLAGELLAR HOOK-ASSOCIATED PROTEIN 1"/>
    <property type="match status" value="1"/>
</dbReference>
<comment type="similarity">
    <text evidence="3">Belongs to the flagella basal body rod proteins family.</text>
</comment>
<dbReference type="GO" id="GO:0005198">
    <property type="term" value="F:structural molecule activity"/>
    <property type="evidence" value="ECO:0007669"/>
    <property type="project" value="InterPro"/>
</dbReference>
<dbReference type="Proteomes" id="UP000189462">
    <property type="component" value="Unassembled WGS sequence"/>
</dbReference>
<dbReference type="InterPro" id="IPR001444">
    <property type="entry name" value="Flag_bb_rod_N"/>
</dbReference>
<organism evidence="10 11">
    <name type="scientific">Thioalkalivibrio denitrificans</name>
    <dbReference type="NCBI Taxonomy" id="108003"/>
    <lineage>
        <taxon>Bacteria</taxon>
        <taxon>Pseudomonadati</taxon>
        <taxon>Pseudomonadota</taxon>
        <taxon>Gammaproteobacteria</taxon>
        <taxon>Chromatiales</taxon>
        <taxon>Ectothiorhodospiraceae</taxon>
        <taxon>Thioalkalivibrio</taxon>
    </lineage>
</organism>
<evidence type="ECO:0000256" key="1">
    <source>
        <dbReference type="ARBA" id="ARBA00004365"/>
    </source>
</evidence>
<dbReference type="PROSITE" id="PS00588">
    <property type="entry name" value="FLAGELLA_BB_ROD"/>
    <property type="match status" value="1"/>
</dbReference>
<keyword evidence="5" id="KW-0964">Secreted</keyword>
<dbReference type="OrthoDB" id="9802553at2"/>
<dbReference type="GO" id="GO:0009424">
    <property type="term" value="C:bacterial-type flagellum hook"/>
    <property type="evidence" value="ECO:0007669"/>
    <property type="project" value="InterPro"/>
</dbReference>
<dbReference type="InterPro" id="IPR019776">
    <property type="entry name" value="Flagellar_basal_body_rod_CS"/>
</dbReference>
<dbReference type="PANTHER" id="PTHR30033:SF1">
    <property type="entry name" value="FLAGELLAR HOOK-ASSOCIATED PROTEIN 1"/>
    <property type="match status" value="1"/>
</dbReference>
<dbReference type="RefSeq" id="WP_077277818.1">
    <property type="nucleotide sequence ID" value="NZ_MVBK01000021.1"/>
</dbReference>
<feature type="domain" description="Flagellar basal body rod protein N-terminal" evidence="7">
    <location>
        <begin position="8"/>
        <end position="36"/>
    </location>
</feature>
<gene>
    <name evidence="10" type="ORF">B1C78_03850</name>
</gene>
<keyword evidence="11" id="KW-1185">Reference proteome</keyword>